<dbReference type="EMBL" id="KV425936">
    <property type="protein sequence ID" value="KZV96972.1"/>
    <property type="molecule type" value="Genomic_DNA"/>
</dbReference>
<dbReference type="AlphaFoldDB" id="A0A165KVY9"/>
<gene>
    <name evidence="1" type="ORF">EXIGLDRAFT_397305</name>
</gene>
<name>A0A165KVY9_EXIGL</name>
<proteinExistence type="predicted"/>
<evidence type="ECO:0000313" key="2">
    <source>
        <dbReference type="Proteomes" id="UP000077266"/>
    </source>
</evidence>
<accession>A0A165KVY9</accession>
<keyword evidence="2" id="KW-1185">Reference proteome</keyword>
<organism evidence="1 2">
    <name type="scientific">Exidia glandulosa HHB12029</name>
    <dbReference type="NCBI Taxonomy" id="1314781"/>
    <lineage>
        <taxon>Eukaryota</taxon>
        <taxon>Fungi</taxon>
        <taxon>Dikarya</taxon>
        <taxon>Basidiomycota</taxon>
        <taxon>Agaricomycotina</taxon>
        <taxon>Agaricomycetes</taxon>
        <taxon>Auriculariales</taxon>
        <taxon>Exidiaceae</taxon>
        <taxon>Exidia</taxon>
    </lineage>
</organism>
<reference evidence="1 2" key="1">
    <citation type="journal article" date="2016" name="Mol. Biol. Evol.">
        <title>Comparative Genomics of Early-Diverging Mushroom-Forming Fungi Provides Insights into the Origins of Lignocellulose Decay Capabilities.</title>
        <authorList>
            <person name="Nagy L.G."/>
            <person name="Riley R."/>
            <person name="Tritt A."/>
            <person name="Adam C."/>
            <person name="Daum C."/>
            <person name="Floudas D."/>
            <person name="Sun H."/>
            <person name="Yadav J.S."/>
            <person name="Pangilinan J."/>
            <person name="Larsson K.H."/>
            <person name="Matsuura K."/>
            <person name="Barry K."/>
            <person name="Labutti K."/>
            <person name="Kuo R."/>
            <person name="Ohm R.A."/>
            <person name="Bhattacharya S.S."/>
            <person name="Shirouzu T."/>
            <person name="Yoshinaga Y."/>
            <person name="Martin F.M."/>
            <person name="Grigoriev I.V."/>
            <person name="Hibbett D.S."/>
        </authorList>
    </citation>
    <scope>NUCLEOTIDE SEQUENCE [LARGE SCALE GENOMIC DNA]</scope>
    <source>
        <strain evidence="1 2">HHB12029</strain>
    </source>
</reference>
<dbReference type="InParanoid" id="A0A165KVY9"/>
<evidence type="ECO:0000313" key="1">
    <source>
        <dbReference type="EMBL" id="KZV96972.1"/>
    </source>
</evidence>
<dbReference type="Proteomes" id="UP000077266">
    <property type="component" value="Unassembled WGS sequence"/>
</dbReference>
<protein>
    <submittedName>
        <fullName evidence="1">Uncharacterized protein</fullName>
    </submittedName>
</protein>
<sequence>MSLAHVSLALQRAGRAASVRFRVTTRQYQTPSNANGAMRRVCAPQLRLVWLALVIRTFTLLVQDVVPHSDTQVAAIELWSHILTRKEQYSLSADDVAVTTDDLGMLVLRLTLDRTVSELFESGGDIGHSFYSDRSFHLVARLYSLDLDCANVVAGHTHAERHRREVSVHIHDLRVVAEGRTRNGHLEANDCLFEDLGRGRPGTRRNFTTQQG</sequence>